<protein>
    <submittedName>
        <fullName evidence="1">Uncharacterized protein</fullName>
    </submittedName>
</protein>
<name>A0A2C9UP36_MANES</name>
<proteinExistence type="predicted"/>
<reference evidence="1" key="1">
    <citation type="submission" date="2016-02" db="EMBL/GenBank/DDBJ databases">
        <title>WGS assembly of Manihot esculenta.</title>
        <authorList>
            <person name="Bredeson J.V."/>
            <person name="Prochnik S.E."/>
            <person name="Lyons J.B."/>
            <person name="Schmutz J."/>
            <person name="Grimwood J."/>
            <person name="Vrebalov J."/>
            <person name="Bart R.S."/>
            <person name="Amuge T."/>
            <person name="Ferguson M.E."/>
            <person name="Green R."/>
            <person name="Putnam N."/>
            <person name="Stites J."/>
            <person name="Rounsley S."/>
            <person name="Rokhsar D.S."/>
        </authorList>
    </citation>
    <scope>NUCLEOTIDE SEQUENCE [LARGE SCALE GENOMIC DNA]</scope>
    <source>
        <tissue evidence="1">Leaf</tissue>
    </source>
</reference>
<dbReference type="EMBL" id="CM004399">
    <property type="protein sequence ID" value="OAY32896.1"/>
    <property type="molecule type" value="Genomic_DNA"/>
</dbReference>
<accession>A0A2C9UP36</accession>
<organism evidence="1">
    <name type="scientific">Manihot esculenta</name>
    <name type="common">Cassava</name>
    <name type="synonym">Jatropha manihot</name>
    <dbReference type="NCBI Taxonomy" id="3983"/>
    <lineage>
        <taxon>Eukaryota</taxon>
        <taxon>Viridiplantae</taxon>
        <taxon>Streptophyta</taxon>
        <taxon>Embryophyta</taxon>
        <taxon>Tracheophyta</taxon>
        <taxon>Spermatophyta</taxon>
        <taxon>Magnoliopsida</taxon>
        <taxon>eudicotyledons</taxon>
        <taxon>Gunneridae</taxon>
        <taxon>Pentapetalae</taxon>
        <taxon>rosids</taxon>
        <taxon>fabids</taxon>
        <taxon>Malpighiales</taxon>
        <taxon>Euphorbiaceae</taxon>
        <taxon>Crotonoideae</taxon>
        <taxon>Manihoteae</taxon>
        <taxon>Manihot</taxon>
    </lineage>
</organism>
<dbReference type="AlphaFoldDB" id="A0A2C9UP36"/>
<evidence type="ECO:0000313" key="1">
    <source>
        <dbReference type="EMBL" id="OAY32896.1"/>
    </source>
</evidence>
<sequence length="39" mass="4336">MHADIYAAHNSPVEEISFLAAMRPSARPFSSPQKYEGKT</sequence>
<gene>
    <name evidence="1" type="ORF">MANES_13G054200</name>
</gene>